<gene>
    <name evidence="7" type="ORF">M407DRAFT_151474</name>
</gene>
<keyword evidence="3" id="KW-0833">Ubl conjugation pathway</keyword>
<organism evidence="7 8">
    <name type="scientific">Tulasnella calospora MUT 4182</name>
    <dbReference type="NCBI Taxonomy" id="1051891"/>
    <lineage>
        <taxon>Eukaryota</taxon>
        <taxon>Fungi</taxon>
        <taxon>Dikarya</taxon>
        <taxon>Basidiomycota</taxon>
        <taxon>Agaricomycotina</taxon>
        <taxon>Agaricomycetes</taxon>
        <taxon>Cantharellales</taxon>
        <taxon>Tulasnellaceae</taxon>
        <taxon>Tulasnella</taxon>
    </lineage>
</organism>
<dbReference type="InterPro" id="IPR015943">
    <property type="entry name" value="WD40/YVTN_repeat-like_dom_sf"/>
</dbReference>
<keyword evidence="1 4" id="KW-0853">WD repeat</keyword>
<feature type="region of interest" description="Disordered" evidence="5">
    <location>
        <begin position="468"/>
        <end position="503"/>
    </location>
</feature>
<dbReference type="SUPFAM" id="SSF50952">
    <property type="entry name" value="Soluble quinoprotein glucose dehydrogenase"/>
    <property type="match status" value="1"/>
</dbReference>
<evidence type="ECO:0000313" key="8">
    <source>
        <dbReference type="Proteomes" id="UP000054248"/>
    </source>
</evidence>
<feature type="region of interest" description="Disordered" evidence="5">
    <location>
        <begin position="248"/>
        <end position="270"/>
    </location>
</feature>
<dbReference type="PROSITE" id="PS00678">
    <property type="entry name" value="WD_REPEATS_1"/>
    <property type="match status" value="3"/>
</dbReference>
<dbReference type="SUPFAM" id="SSF50978">
    <property type="entry name" value="WD40 repeat-like"/>
    <property type="match status" value="1"/>
</dbReference>
<dbReference type="Pfam" id="PF12937">
    <property type="entry name" value="F-box-like"/>
    <property type="match status" value="1"/>
</dbReference>
<evidence type="ECO:0000256" key="3">
    <source>
        <dbReference type="ARBA" id="ARBA00022786"/>
    </source>
</evidence>
<dbReference type="InterPro" id="IPR036047">
    <property type="entry name" value="F-box-like_dom_sf"/>
</dbReference>
<evidence type="ECO:0000313" key="7">
    <source>
        <dbReference type="EMBL" id="KIO34183.1"/>
    </source>
</evidence>
<dbReference type="Proteomes" id="UP000054248">
    <property type="component" value="Unassembled WGS sequence"/>
</dbReference>
<feature type="compositionally biased region" description="Polar residues" evidence="5">
    <location>
        <begin position="468"/>
        <end position="479"/>
    </location>
</feature>
<dbReference type="InterPro" id="IPR019775">
    <property type="entry name" value="WD40_repeat_CS"/>
</dbReference>
<dbReference type="STRING" id="1051891.A0A0C3LJC7"/>
<dbReference type="PANTHER" id="PTHR19872">
    <property type="entry name" value="UBIQUITIN LIGASE SPECIFICITY FACTOR/HREP PROTEIN"/>
    <property type="match status" value="1"/>
</dbReference>
<keyword evidence="2" id="KW-0677">Repeat</keyword>
<dbReference type="SMART" id="SM00256">
    <property type="entry name" value="FBOX"/>
    <property type="match status" value="1"/>
</dbReference>
<reference evidence="7 8" key="1">
    <citation type="submission" date="2014-04" db="EMBL/GenBank/DDBJ databases">
        <authorList>
            <consortium name="DOE Joint Genome Institute"/>
            <person name="Kuo A."/>
            <person name="Girlanda M."/>
            <person name="Perotto S."/>
            <person name="Kohler A."/>
            <person name="Nagy L.G."/>
            <person name="Floudas D."/>
            <person name="Copeland A."/>
            <person name="Barry K.W."/>
            <person name="Cichocki N."/>
            <person name="Veneault-Fourrey C."/>
            <person name="LaButti K."/>
            <person name="Lindquist E.A."/>
            <person name="Lipzen A."/>
            <person name="Lundell T."/>
            <person name="Morin E."/>
            <person name="Murat C."/>
            <person name="Sun H."/>
            <person name="Tunlid A."/>
            <person name="Henrissat B."/>
            <person name="Grigoriev I.V."/>
            <person name="Hibbett D.S."/>
            <person name="Martin F."/>
            <person name="Nordberg H.P."/>
            <person name="Cantor M.N."/>
            <person name="Hua S.X."/>
        </authorList>
    </citation>
    <scope>NUCLEOTIDE SEQUENCE [LARGE SCALE GENOMIC DNA]</scope>
    <source>
        <strain evidence="7 8">MUT 4182</strain>
    </source>
</reference>
<reference evidence="8" key="2">
    <citation type="submission" date="2015-01" db="EMBL/GenBank/DDBJ databases">
        <title>Evolutionary Origins and Diversification of the Mycorrhizal Mutualists.</title>
        <authorList>
            <consortium name="DOE Joint Genome Institute"/>
            <consortium name="Mycorrhizal Genomics Consortium"/>
            <person name="Kohler A."/>
            <person name="Kuo A."/>
            <person name="Nagy L.G."/>
            <person name="Floudas D."/>
            <person name="Copeland A."/>
            <person name="Barry K.W."/>
            <person name="Cichocki N."/>
            <person name="Veneault-Fourrey C."/>
            <person name="LaButti K."/>
            <person name="Lindquist E.A."/>
            <person name="Lipzen A."/>
            <person name="Lundell T."/>
            <person name="Morin E."/>
            <person name="Murat C."/>
            <person name="Riley R."/>
            <person name="Ohm R."/>
            <person name="Sun H."/>
            <person name="Tunlid A."/>
            <person name="Henrissat B."/>
            <person name="Grigoriev I.V."/>
            <person name="Hibbett D.S."/>
            <person name="Martin F."/>
        </authorList>
    </citation>
    <scope>NUCLEOTIDE SEQUENCE [LARGE SCALE GENOMIC DNA]</scope>
    <source>
        <strain evidence="8">MUT 4182</strain>
    </source>
</reference>
<dbReference type="InterPro" id="IPR011041">
    <property type="entry name" value="Quinoprot_gluc/sorb_DH_b-prop"/>
</dbReference>
<dbReference type="InterPro" id="IPR020472">
    <property type="entry name" value="WD40_PAC1"/>
</dbReference>
<feature type="repeat" description="WD" evidence="4">
    <location>
        <begin position="717"/>
        <end position="756"/>
    </location>
</feature>
<dbReference type="Pfam" id="PF00400">
    <property type="entry name" value="WD40"/>
    <property type="match status" value="6"/>
</dbReference>
<dbReference type="InterPro" id="IPR036322">
    <property type="entry name" value="WD40_repeat_dom_sf"/>
</dbReference>
<dbReference type="PRINTS" id="PR00320">
    <property type="entry name" value="GPROTEINBRPT"/>
</dbReference>
<dbReference type="OrthoDB" id="190105at2759"/>
<dbReference type="PROSITE" id="PS50082">
    <property type="entry name" value="WD_REPEATS_2"/>
    <property type="match status" value="6"/>
</dbReference>
<dbReference type="PANTHER" id="PTHR19872:SF9">
    <property type="entry name" value="UBIQUITIN-BINDING SDF UBIQUITIN LIGASE COMPLEX SUBUNIT"/>
    <property type="match status" value="1"/>
</dbReference>
<feature type="compositionally biased region" description="Polar residues" evidence="5">
    <location>
        <begin position="256"/>
        <end position="270"/>
    </location>
</feature>
<dbReference type="Gene3D" id="2.130.10.10">
    <property type="entry name" value="YVTN repeat-like/Quinoprotein amine dehydrogenase"/>
    <property type="match status" value="2"/>
</dbReference>
<name>A0A0C3LJC7_9AGAM</name>
<evidence type="ECO:0000256" key="4">
    <source>
        <dbReference type="PROSITE-ProRule" id="PRU00221"/>
    </source>
</evidence>
<dbReference type="EMBL" id="KN822944">
    <property type="protein sequence ID" value="KIO34183.1"/>
    <property type="molecule type" value="Genomic_DNA"/>
</dbReference>
<dbReference type="PROSITE" id="PS50294">
    <property type="entry name" value="WD_REPEATS_REGION"/>
    <property type="match status" value="3"/>
</dbReference>
<dbReference type="SUPFAM" id="SSF81383">
    <property type="entry name" value="F-box domain"/>
    <property type="match status" value="1"/>
</dbReference>
<proteinExistence type="predicted"/>
<feature type="repeat" description="WD" evidence="4">
    <location>
        <begin position="555"/>
        <end position="596"/>
    </location>
</feature>
<dbReference type="HOGENOM" id="CLU_000288_103_2_1"/>
<accession>A0A0C3LJC7</accession>
<evidence type="ECO:0000259" key="6">
    <source>
        <dbReference type="PROSITE" id="PS50181"/>
    </source>
</evidence>
<dbReference type="Gene3D" id="1.20.1280.50">
    <property type="match status" value="1"/>
</dbReference>
<dbReference type="SMART" id="SM00320">
    <property type="entry name" value="WD40"/>
    <property type="match status" value="7"/>
</dbReference>
<protein>
    <recommendedName>
        <fullName evidence="6">F-box domain-containing protein</fullName>
    </recommendedName>
</protein>
<dbReference type="InterPro" id="IPR001810">
    <property type="entry name" value="F-box_dom"/>
</dbReference>
<sequence length="798" mass="86497">MTTSQQSSPAWEHINPPMTPLEMPSSPSSDIEDPVHPPLDINVVNPYTPAPSPQPFIAPPDVSISLSTYNNSPFLPKSRSQSTNSDADDQVELLQSIQSIFVQLTSSNRKRILADLLAVCDIEHLVFISNVIAPRLKRDFLRELPVEIALHILTFIDDPRTLARASCVSRFWRNLLADEFTWKVMCAKYRFEKSMWEAYRSAMEGNMSWEARKVMMVAPAATDALTSAMEATAMVDDARMHVDAETEAGERAMSISGGSNTDGGDNESRATVSGFQTSMVFGGSPAFASPQQSNAIAGPSRPSPIRPVIDTRRALMASVRANSLRLPKKLEEQFSFKKYFKLAYLTEANWRRGGRVLKSHTSADDGVVTSVAMNDEWIVAGLVNHRIHVFAADTGAHVRTLVGHTQGVWCLVLVSKGGSPAAATYAKEAPRYPRSRGNGSGGGSSSAFAYDASTNAFGFTSGSSAQNTNDAGLTSSSGHSIFGHAPHGSSSNKDKAADDAPDPAIPQMFGAHLKQTDVCNTSVGWGQATSLVVSGGCDRDLRVWDVATGYCLHSLKGHTSTIRCLKVLDGRPIAVSGSRDSTLRVWDIQKGRCLHLLSGHTNSVRCLDVAGNIAVSGSYDCTARLWNVDTGECLRVFEGHYHQIYAVAFDGIRVATGSLDSTVRVWSPETGVCTALLQGHTSLVGQLQLSGDTLISGGSDGRVIIFSLKSTETRFRLCAHDNSVTCLQFDDRFLITGGNDGHVKLFEVETGTPIRELTEPCEAVWRVAFKKDKCVIMCKRGGKTVMEILSFRPPEEAL</sequence>
<dbReference type="InterPro" id="IPR001680">
    <property type="entry name" value="WD40_rpt"/>
</dbReference>
<feature type="repeat" description="WD" evidence="4">
    <location>
        <begin position="521"/>
        <end position="554"/>
    </location>
</feature>
<keyword evidence="8" id="KW-1185">Reference proteome</keyword>
<feature type="repeat" description="WD" evidence="4">
    <location>
        <begin position="677"/>
        <end position="716"/>
    </location>
</feature>
<feature type="repeat" description="WD" evidence="4">
    <location>
        <begin position="637"/>
        <end position="676"/>
    </location>
</feature>
<feature type="domain" description="F-box" evidence="6">
    <location>
        <begin position="138"/>
        <end position="185"/>
    </location>
</feature>
<dbReference type="PROSITE" id="PS50181">
    <property type="entry name" value="FBOX"/>
    <property type="match status" value="1"/>
</dbReference>
<dbReference type="AlphaFoldDB" id="A0A0C3LJC7"/>
<evidence type="ECO:0000256" key="1">
    <source>
        <dbReference type="ARBA" id="ARBA00022574"/>
    </source>
</evidence>
<evidence type="ECO:0000256" key="5">
    <source>
        <dbReference type="SAM" id="MobiDB-lite"/>
    </source>
</evidence>
<feature type="repeat" description="WD" evidence="4">
    <location>
        <begin position="597"/>
        <end position="636"/>
    </location>
</feature>
<dbReference type="CDD" id="cd00200">
    <property type="entry name" value="WD40"/>
    <property type="match status" value="1"/>
</dbReference>
<evidence type="ECO:0000256" key="2">
    <source>
        <dbReference type="ARBA" id="ARBA00022737"/>
    </source>
</evidence>
<dbReference type="InterPro" id="IPR051075">
    <property type="entry name" value="SCF_subunit_WD-repeat"/>
</dbReference>
<feature type="region of interest" description="Disordered" evidence="5">
    <location>
        <begin position="1"/>
        <end position="47"/>
    </location>
</feature>